<sequence>MSGPVIVGVAGCSGSGKTSLAEELARELEGTHFHIDHYYRDISHLSYEERCQQNFDHPDQLESDLLNDHVGQLARGEVIYHPQYDFANHTRAAGMTTRLEVDHLLVIDGIFALHYEGLRSLYDFSVYVDAPDNTCYERRLRRDCRDRGRTKEAVAEHYAETVRPMAEKYVRPSAQFADLVVDGTESLDWSIEQVLTSLKERGLLELLSVR</sequence>
<keyword evidence="2" id="KW-0418">Kinase</keyword>
<dbReference type="PRINTS" id="PR00988">
    <property type="entry name" value="URIDINKINASE"/>
</dbReference>
<dbReference type="Gene3D" id="3.40.50.300">
    <property type="entry name" value="P-loop containing nucleotide triphosphate hydrolases"/>
    <property type="match status" value="1"/>
</dbReference>
<dbReference type="EC" id="2.7.1.48" evidence="2"/>
<accession>A0A841K347</accession>
<dbReference type="InterPro" id="IPR027417">
    <property type="entry name" value="P-loop_NTPase"/>
</dbReference>
<dbReference type="GO" id="GO:0004849">
    <property type="term" value="F:uridine kinase activity"/>
    <property type="evidence" value="ECO:0007669"/>
    <property type="project" value="UniProtKB-EC"/>
</dbReference>
<gene>
    <name evidence="2" type="ORF">HNQ77_004982</name>
</gene>
<protein>
    <submittedName>
        <fullName evidence="2">Uridine kinase</fullName>
        <ecNumber evidence="2">2.7.1.48</ecNumber>
    </submittedName>
</protein>
<feature type="domain" description="Phosphoribulokinase/uridine kinase" evidence="1">
    <location>
        <begin position="6"/>
        <end position="183"/>
    </location>
</feature>
<dbReference type="GO" id="GO:0005524">
    <property type="term" value="F:ATP binding"/>
    <property type="evidence" value="ECO:0007669"/>
    <property type="project" value="InterPro"/>
</dbReference>
<dbReference type="NCBIfam" id="NF004018">
    <property type="entry name" value="PRK05480.1"/>
    <property type="match status" value="1"/>
</dbReference>
<evidence type="ECO:0000259" key="1">
    <source>
        <dbReference type="Pfam" id="PF00485"/>
    </source>
</evidence>
<dbReference type="RefSeq" id="WP_050060044.1">
    <property type="nucleotide sequence ID" value="NZ_JACHEK010000012.1"/>
</dbReference>
<name>A0A841K347_9BACT</name>
<keyword evidence="2" id="KW-0808">Transferase</keyword>
<evidence type="ECO:0000313" key="2">
    <source>
        <dbReference type="EMBL" id="MBB6146997.1"/>
    </source>
</evidence>
<evidence type="ECO:0000313" key="3">
    <source>
        <dbReference type="Proteomes" id="UP000538666"/>
    </source>
</evidence>
<dbReference type="OrthoDB" id="9777642at2"/>
<organism evidence="2 3">
    <name type="scientific">Silvibacterium bohemicum</name>
    <dbReference type="NCBI Taxonomy" id="1577686"/>
    <lineage>
        <taxon>Bacteria</taxon>
        <taxon>Pseudomonadati</taxon>
        <taxon>Acidobacteriota</taxon>
        <taxon>Terriglobia</taxon>
        <taxon>Terriglobales</taxon>
        <taxon>Acidobacteriaceae</taxon>
        <taxon>Silvibacterium</taxon>
    </lineage>
</organism>
<dbReference type="Pfam" id="PF00485">
    <property type="entry name" value="PRK"/>
    <property type="match status" value="1"/>
</dbReference>
<reference evidence="2 3" key="1">
    <citation type="submission" date="2020-08" db="EMBL/GenBank/DDBJ databases">
        <title>Genomic Encyclopedia of Type Strains, Phase IV (KMG-IV): sequencing the most valuable type-strain genomes for metagenomic binning, comparative biology and taxonomic classification.</title>
        <authorList>
            <person name="Goeker M."/>
        </authorList>
    </citation>
    <scope>NUCLEOTIDE SEQUENCE [LARGE SCALE GENOMIC DNA]</scope>
    <source>
        <strain evidence="2 3">DSM 103733</strain>
    </source>
</reference>
<keyword evidence="3" id="KW-1185">Reference proteome</keyword>
<dbReference type="Proteomes" id="UP000538666">
    <property type="component" value="Unassembled WGS sequence"/>
</dbReference>
<dbReference type="PANTHER" id="PTHR10285">
    <property type="entry name" value="URIDINE KINASE"/>
    <property type="match status" value="1"/>
</dbReference>
<proteinExistence type="predicted"/>
<dbReference type="SUPFAM" id="SSF52540">
    <property type="entry name" value="P-loop containing nucleoside triphosphate hydrolases"/>
    <property type="match status" value="1"/>
</dbReference>
<dbReference type="InterPro" id="IPR006083">
    <property type="entry name" value="PRK/URK"/>
</dbReference>
<dbReference type="AlphaFoldDB" id="A0A841K347"/>
<comment type="caution">
    <text evidence="2">The sequence shown here is derived from an EMBL/GenBank/DDBJ whole genome shotgun (WGS) entry which is preliminary data.</text>
</comment>
<dbReference type="EMBL" id="JACHEK010000012">
    <property type="protein sequence ID" value="MBB6146997.1"/>
    <property type="molecule type" value="Genomic_DNA"/>
</dbReference>